<dbReference type="PANTHER" id="PTHR43701:SF12">
    <property type="entry name" value="MEMBRANE TRANSPORTER PROTEIN YTNM-RELATED"/>
    <property type="match status" value="1"/>
</dbReference>
<feature type="transmembrane region" description="Helical" evidence="5">
    <location>
        <begin position="205"/>
        <end position="225"/>
    </location>
</feature>
<feature type="transmembrane region" description="Helical" evidence="5">
    <location>
        <begin position="232"/>
        <end position="257"/>
    </location>
</feature>
<dbReference type="AlphaFoldDB" id="A0A502FYP8"/>
<dbReference type="InterPro" id="IPR051598">
    <property type="entry name" value="TSUP/Inactive_protease-like"/>
</dbReference>
<dbReference type="Proteomes" id="UP000319931">
    <property type="component" value="Unassembled WGS sequence"/>
</dbReference>
<comment type="subcellular location">
    <subcellularLocation>
        <location evidence="5">Cell membrane</location>
        <topology evidence="5">Multi-pass membrane protein</topology>
    </subcellularLocation>
    <subcellularLocation>
        <location evidence="1">Membrane</location>
        <topology evidence="1">Multi-pass membrane protein</topology>
    </subcellularLocation>
</comment>
<keyword evidence="5" id="KW-1003">Cell membrane</keyword>
<sequence>MIDFSAISWRDLAPFIAIGFLAQVVDGTVGMGFGVMTNSLLVALGLPGPAASAAVRTAESFTSGISGLSHALQRNVDWSLFGRLVIPGIAGGFIGVWVFTHVGIALMRPVVLVYLAAVGSYLLWRGPRRPQTFRRTRLVGTVGFLGGMLDASGGGGWGPIVTGNLLSQGANPRSVIGTANAAEFFVTVTVLAAFIGTLGLQSVTIAATGLVIGGVVAAPIGAYLVKRLAPRTLIVGVGGALVAIALFGLLALIFAPIPTFPRF</sequence>
<evidence type="ECO:0000256" key="3">
    <source>
        <dbReference type="ARBA" id="ARBA00022989"/>
    </source>
</evidence>
<evidence type="ECO:0000313" key="7">
    <source>
        <dbReference type="Proteomes" id="UP000319931"/>
    </source>
</evidence>
<accession>A0A502FYP8</accession>
<name>A0A502FYP8_9SPHN</name>
<dbReference type="GO" id="GO:0005886">
    <property type="term" value="C:plasma membrane"/>
    <property type="evidence" value="ECO:0007669"/>
    <property type="project" value="UniProtKB-SubCell"/>
</dbReference>
<evidence type="ECO:0000256" key="4">
    <source>
        <dbReference type="ARBA" id="ARBA00023136"/>
    </source>
</evidence>
<reference evidence="6 7" key="1">
    <citation type="journal article" date="2019" name="Environ. Microbiol.">
        <title>Species interactions and distinct microbial communities in high Arctic permafrost affected cryosols are associated with the CH4 and CO2 gas fluxes.</title>
        <authorList>
            <person name="Altshuler I."/>
            <person name="Hamel J."/>
            <person name="Turney S."/>
            <person name="Magnuson E."/>
            <person name="Levesque R."/>
            <person name="Greer C."/>
            <person name="Whyte L.G."/>
        </authorList>
    </citation>
    <scope>NUCLEOTIDE SEQUENCE [LARGE SCALE GENOMIC DNA]</scope>
    <source>
        <strain evidence="6 7">E6.1</strain>
    </source>
</reference>
<gene>
    <name evidence="6" type="ORF">EAH76_08200</name>
</gene>
<feature type="transmembrane region" description="Helical" evidence="5">
    <location>
        <begin position="181"/>
        <end position="199"/>
    </location>
</feature>
<feature type="transmembrane region" description="Helical" evidence="5">
    <location>
        <begin position="12"/>
        <end position="33"/>
    </location>
</feature>
<evidence type="ECO:0000256" key="5">
    <source>
        <dbReference type="RuleBase" id="RU363041"/>
    </source>
</evidence>
<dbReference type="Pfam" id="PF01925">
    <property type="entry name" value="TauE"/>
    <property type="match status" value="1"/>
</dbReference>
<dbReference type="OrthoDB" id="45564at2"/>
<evidence type="ECO:0000256" key="1">
    <source>
        <dbReference type="ARBA" id="ARBA00004141"/>
    </source>
</evidence>
<dbReference type="EMBL" id="RCZC01000002">
    <property type="protein sequence ID" value="TPG54609.1"/>
    <property type="molecule type" value="Genomic_DNA"/>
</dbReference>
<dbReference type="InterPro" id="IPR002781">
    <property type="entry name" value="TM_pro_TauE-like"/>
</dbReference>
<dbReference type="PANTHER" id="PTHR43701">
    <property type="entry name" value="MEMBRANE TRANSPORTER PROTEIN MJ0441-RELATED"/>
    <property type="match status" value="1"/>
</dbReference>
<keyword evidence="7" id="KW-1185">Reference proteome</keyword>
<proteinExistence type="inferred from homology"/>
<protein>
    <recommendedName>
        <fullName evidence="5">Probable membrane transporter protein</fullName>
    </recommendedName>
</protein>
<keyword evidence="2 5" id="KW-0812">Transmembrane</keyword>
<keyword evidence="4 5" id="KW-0472">Membrane</keyword>
<organism evidence="6 7">
    <name type="scientific">Sphingomonas glacialis</name>
    <dbReference type="NCBI Taxonomy" id="658225"/>
    <lineage>
        <taxon>Bacteria</taxon>
        <taxon>Pseudomonadati</taxon>
        <taxon>Pseudomonadota</taxon>
        <taxon>Alphaproteobacteria</taxon>
        <taxon>Sphingomonadales</taxon>
        <taxon>Sphingomonadaceae</taxon>
        <taxon>Sphingomonas</taxon>
    </lineage>
</organism>
<keyword evidence="3 5" id="KW-1133">Transmembrane helix</keyword>
<feature type="transmembrane region" description="Helical" evidence="5">
    <location>
        <begin position="80"/>
        <end position="99"/>
    </location>
</feature>
<dbReference type="RefSeq" id="WP_140849761.1">
    <property type="nucleotide sequence ID" value="NZ_RCZC01000002.1"/>
</dbReference>
<comment type="caution">
    <text evidence="6">The sequence shown here is derived from an EMBL/GenBank/DDBJ whole genome shotgun (WGS) entry which is preliminary data.</text>
</comment>
<feature type="transmembrane region" description="Helical" evidence="5">
    <location>
        <begin position="105"/>
        <end position="124"/>
    </location>
</feature>
<comment type="similarity">
    <text evidence="5">Belongs to the 4-toluene sulfonate uptake permease (TSUP) (TC 2.A.102) family.</text>
</comment>
<evidence type="ECO:0000313" key="6">
    <source>
        <dbReference type="EMBL" id="TPG54609.1"/>
    </source>
</evidence>
<evidence type="ECO:0000256" key="2">
    <source>
        <dbReference type="ARBA" id="ARBA00022692"/>
    </source>
</evidence>